<dbReference type="Proteomes" id="UP000471126">
    <property type="component" value="Unassembled WGS sequence"/>
</dbReference>
<organism evidence="1 2">
    <name type="scientific">Geodermatophilus normandii</name>
    <dbReference type="NCBI Taxonomy" id="1137989"/>
    <lineage>
        <taxon>Bacteria</taxon>
        <taxon>Bacillati</taxon>
        <taxon>Actinomycetota</taxon>
        <taxon>Actinomycetes</taxon>
        <taxon>Geodermatophilales</taxon>
        <taxon>Geodermatophilaceae</taxon>
        <taxon>Geodermatophilus</taxon>
    </lineage>
</organism>
<dbReference type="AlphaFoldDB" id="A0A6P0GH51"/>
<accession>A0A6P0GH51</accession>
<protein>
    <submittedName>
        <fullName evidence="1">Alkaline phosphatase family protein</fullName>
    </submittedName>
</protein>
<proteinExistence type="predicted"/>
<evidence type="ECO:0000313" key="1">
    <source>
        <dbReference type="EMBL" id="NEM06531.1"/>
    </source>
</evidence>
<dbReference type="PANTHER" id="PTHR10151">
    <property type="entry name" value="ECTONUCLEOTIDE PYROPHOSPHATASE/PHOSPHODIESTERASE"/>
    <property type="match status" value="1"/>
</dbReference>
<dbReference type="PANTHER" id="PTHR10151:SF120">
    <property type="entry name" value="BIS(5'-ADENOSYL)-TRIPHOSPHATASE"/>
    <property type="match status" value="1"/>
</dbReference>
<sequence>MTAVPPDVLPPDLVRPAYGAASLADVLPGAAAALGVAVDRGGLPADPLGLTGALAGARRVAVLLVDGLGAHLLRAHADLAPVLAALAGPAGDLAAPCPSTTPVSLVTLGTGIPPGGHGVLGFVTAVPGEDRLLNHVQWADDPDPRDWQTRPTVFEQAAAVDLPVTAVAPYAYAGSGLTTAAYRGAGYSGTVSAGDLAAGILRSLAATPTGLVYGYTPELDLTGHVRGVDSDSWRMQLALVDRVVEQVVDGLPDDAALLVTADHGMLDVPRATRVDVDDEPALLDGVALLAGEPRARYVHAVPGAAGDVLDAWRGVLGDRAWVTGREEAVASGVFGTVGEGLAARIGDVVALARGPWAITASATEPGPSRLAAYHGSLTEAEVAIPLLLARGRALG</sequence>
<dbReference type="EMBL" id="JAAGWE010000017">
    <property type="protein sequence ID" value="NEM06531.1"/>
    <property type="molecule type" value="Genomic_DNA"/>
</dbReference>
<gene>
    <name evidence="1" type="ORF">GCU54_10965</name>
</gene>
<dbReference type="Gene3D" id="3.40.720.10">
    <property type="entry name" value="Alkaline Phosphatase, subunit A"/>
    <property type="match status" value="1"/>
</dbReference>
<evidence type="ECO:0000313" key="2">
    <source>
        <dbReference type="Proteomes" id="UP000471126"/>
    </source>
</evidence>
<dbReference type="InterPro" id="IPR002591">
    <property type="entry name" value="Phosphodiest/P_Trfase"/>
</dbReference>
<reference evidence="1 2" key="1">
    <citation type="submission" date="2019-12" db="EMBL/GenBank/DDBJ databases">
        <title>WGS of CPCC 203550 I12A-02606.</title>
        <authorList>
            <person name="Jiang Z."/>
        </authorList>
    </citation>
    <scope>NUCLEOTIDE SEQUENCE [LARGE SCALE GENOMIC DNA]</scope>
    <source>
        <strain evidence="1 2">I12A-02606</strain>
    </source>
</reference>
<dbReference type="SUPFAM" id="SSF53649">
    <property type="entry name" value="Alkaline phosphatase-like"/>
    <property type="match status" value="1"/>
</dbReference>
<comment type="caution">
    <text evidence="1">The sequence shown here is derived from an EMBL/GenBank/DDBJ whole genome shotgun (WGS) entry which is preliminary data.</text>
</comment>
<name>A0A6P0GH51_9ACTN</name>
<dbReference type="Pfam" id="PF01663">
    <property type="entry name" value="Phosphodiest"/>
    <property type="match status" value="1"/>
</dbReference>
<dbReference type="InterPro" id="IPR017850">
    <property type="entry name" value="Alkaline_phosphatase_core_sf"/>
</dbReference>
<dbReference type="GO" id="GO:0016787">
    <property type="term" value="F:hydrolase activity"/>
    <property type="evidence" value="ECO:0007669"/>
    <property type="project" value="UniProtKB-ARBA"/>
</dbReference>